<gene>
    <name evidence="1" type="ORF">CBP31_14675</name>
</gene>
<dbReference type="Pfam" id="PF08891">
    <property type="entry name" value="YfcL"/>
    <property type="match status" value="1"/>
</dbReference>
<evidence type="ECO:0000313" key="1">
    <source>
        <dbReference type="EMBL" id="ART83725.1"/>
    </source>
</evidence>
<accession>A0A1Y0D9L3</accession>
<evidence type="ECO:0008006" key="3">
    <source>
        <dbReference type="Google" id="ProtNLM"/>
    </source>
</evidence>
<protein>
    <recommendedName>
        <fullName evidence="3">YfcL family protein</fullName>
    </recommendedName>
</protein>
<name>A0A1Y0D9L3_9GAMM</name>
<organism evidence="1 2">
    <name type="scientific">Oceanisphaera profunda</name>
    <dbReference type="NCBI Taxonomy" id="1416627"/>
    <lineage>
        <taxon>Bacteria</taxon>
        <taxon>Pseudomonadati</taxon>
        <taxon>Pseudomonadota</taxon>
        <taxon>Gammaproteobacteria</taxon>
        <taxon>Aeromonadales</taxon>
        <taxon>Aeromonadaceae</taxon>
        <taxon>Oceanisphaera</taxon>
    </lineage>
</organism>
<dbReference type="RefSeq" id="WP_087038401.1">
    <property type="nucleotide sequence ID" value="NZ_CP021377.1"/>
</dbReference>
<dbReference type="InterPro" id="IPR014987">
    <property type="entry name" value="UPF_YfcL"/>
</dbReference>
<reference evidence="1 2" key="1">
    <citation type="journal article" date="2014" name="Int. J. Syst. Evol. Microbiol.">
        <title>Oceanisphaera profunda sp. nov., a marine bacterium isolated from deep-sea sediment, and emended description of the genus Oceanisphaera.</title>
        <authorList>
            <person name="Xu Z."/>
            <person name="Zhang X.Y."/>
            <person name="Su H.N."/>
            <person name="Yu Z.C."/>
            <person name="Liu C."/>
            <person name="Li H."/>
            <person name="Chen X.L."/>
            <person name="Song X.Y."/>
            <person name="Xie B.B."/>
            <person name="Qin Q.L."/>
            <person name="Zhou B.C."/>
            <person name="Shi M."/>
            <person name="Huang Y."/>
            <person name="Zhang Y.Z."/>
        </authorList>
    </citation>
    <scope>NUCLEOTIDE SEQUENCE [LARGE SCALE GENOMIC DNA]</scope>
    <source>
        <strain evidence="1 2">SM1222</strain>
    </source>
</reference>
<dbReference type="OrthoDB" id="5600394at2"/>
<dbReference type="KEGG" id="opf:CBP31_14675"/>
<keyword evidence="2" id="KW-1185">Reference proteome</keyword>
<evidence type="ECO:0000313" key="2">
    <source>
        <dbReference type="Proteomes" id="UP000243937"/>
    </source>
</evidence>
<proteinExistence type="predicted"/>
<dbReference type="EMBL" id="CP021377">
    <property type="protein sequence ID" value="ART83725.1"/>
    <property type="molecule type" value="Genomic_DNA"/>
</dbReference>
<sequence length="97" mass="10758">MNIFEFERLLLAEIDDNIATATDDQLFAGGYLRGHITLSVAGCDIDGRTHLRDVKARVNRSLHDAIMAGELNEQDQALVEGFWADLIDKVEQASIAE</sequence>
<dbReference type="AlphaFoldDB" id="A0A1Y0D9L3"/>
<dbReference type="Proteomes" id="UP000243937">
    <property type="component" value="Chromosome"/>
</dbReference>